<evidence type="ECO:0000313" key="2">
    <source>
        <dbReference type="EMBL" id="QUT45084.1"/>
    </source>
</evidence>
<keyword evidence="1" id="KW-1133">Transmembrane helix</keyword>
<reference evidence="2" key="2">
    <citation type="journal article" date="2021" name="PLoS Genet.">
        <title>Mobile Type VI secretion system loci of the gut Bacteroidales display extensive intra-ecosystem transfer, multi-species spread and geographical clustering.</title>
        <authorList>
            <person name="Garcia-Bayona L."/>
            <person name="Coyne M.J."/>
            <person name="Comstock L.E."/>
        </authorList>
    </citation>
    <scope>NUCLEOTIDE SEQUENCE</scope>
    <source>
        <strain evidence="2">CL11T00C20</strain>
    </source>
</reference>
<organism evidence="3 4">
    <name type="scientific">Bacteroides eggerthii</name>
    <dbReference type="NCBI Taxonomy" id="28111"/>
    <lineage>
        <taxon>Bacteria</taxon>
        <taxon>Pseudomonadati</taxon>
        <taxon>Bacteroidota</taxon>
        <taxon>Bacteroidia</taxon>
        <taxon>Bacteroidales</taxon>
        <taxon>Bacteroidaceae</taxon>
        <taxon>Bacteroides</taxon>
    </lineage>
</organism>
<dbReference type="SUPFAM" id="SSF50939">
    <property type="entry name" value="Sialidases"/>
    <property type="match status" value="1"/>
</dbReference>
<sequence length="581" mass="65156">MNFRVCNLSLIDVMEILLSRSKQYGNENKTNGQWMKKTILFFLLIFLFIMRVASQSEKSILEVKGCVIDIIEVKYGATVFPQGGSMLKYGISTPKCILGKESALSIMDMDGPYQVRSSQKCSILAAVDHLDVDSREGWIPTGEKIVIASTGIQLNYYLYQYDYITPGEWVNVPSPSEKGTTTIIYGDKITVSEVMQPPGTVIAKVAHLKKESVTNPAILVLPNGDYLVACSGVFVKSGEKSGVTYFCSKDKGKTWKVLSENNGYISFYNLFMHDDVLYSMGTEGWGGNSRNVIIRRSDDGGISWTFPRDSLSEGVIKCGKFSTAPVPVVIYNGRIWRAMETGVKGEVPRAFVMSAPIDSNLMKAESWVSTNGIAFNSEWFDKKLVVKQWVEGNVVIAPNGKLVDVIRVDNWTNGNMAAILTVEDSNTLVFNPKEDIINFPGGGKKFTIRYDTISGKYWAMTNPVFEQDKKKKHSGIYKKGVPCGLIRNNLALICSSDLRHWEIKDTLIISDNPFFHGFQYADWQFDGKDIVAVLRTAFDEERGLPKRQHDANFLTFMRLCNFRTDKIPTIKINSINNKNQN</sequence>
<keyword evidence="1" id="KW-0812">Transmembrane</keyword>
<evidence type="ECO:0000256" key="1">
    <source>
        <dbReference type="SAM" id="Phobius"/>
    </source>
</evidence>
<dbReference type="RefSeq" id="WP_021940798.1">
    <property type="nucleotide sequence ID" value="NZ_CP069794.1"/>
</dbReference>
<dbReference type="CDD" id="cd15482">
    <property type="entry name" value="Sialidase_non-viral"/>
    <property type="match status" value="1"/>
</dbReference>
<dbReference type="AlphaFoldDB" id="A0A380ZDW3"/>
<evidence type="ECO:0000313" key="4">
    <source>
        <dbReference type="Proteomes" id="UP000254424"/>
    </source>
</evidence>
<protein>
    <submittedName>
        <fullName evidence="2">BNR repeat-like domain protein</fullName>
    </submittedName>
</protein>
<gene>
    <name evidence="2" type="ORF">INE88_01890</name>
    <name evidence="3" type="ORF">NCTC11155_02506</name>
</gene>
<reference evidence="3 4" key="1">
    <citation type="submission" date="2018-06" db="EMBL/GenBank/DDBJ databases">
        <authorList>
            <consortium name="Pathogen Informatics"/>
            <person name="Doyle S."/>
        </authorList>
    </citation>
    <scope>NUCLEOTIDE SEQUENCE [LARGE SCALE GENOMIC DNA]</scope>
    <source>
        <strain evidence="3 4">NCTC11155</strain>
    </source>
</reference>
<dbReference type="KEGG" id="beg:INE88_01890"/>
<feature type="transmembrane region" description="Helical" evidence="1">
    <location>
        <begin position="38"/>
        <end position="54"/>
    </location>
</feature>
<proteinExistence type="predicted"/>
<dbReference type="Gene3D" id="2.120.10.10">
    <property type="match status" value="1"/>
</dbReference>
<name>A0A380ZDW3_9BACE</name>
<dbReference type="Proteomes" id="UP000679226">
    <property type="component" value="Chromosome"/>
</dbReference>
<dbReference type="STRING" id="483216.BACEGG_03198"/>
<dbReference type="InterPro" id="IPR036278">
    <property type="entry name" value="Sialidase_sf"/>
</dbReference>
<accession>A0A380ZDW3</accession>
<dbReference type="GeneID" id="93069262"/>
<dbReference type="EMBL" id="CP072227">
    <property type="protein sequence ID" value="QUT45084.1"/>
    <property type="molecule type" value="Genomic_DNA"/>
</dbReference>
<keyword evidence="1" id="KW-0472">Membrane</keyword>
<dbReference type="Proteomes" id="UP000254424">
    <property type="component" value="Unassembled WGS sequence"/>
</dbReference>
<evidence type="ECO:0000313" key="3">
    <source>
        <dbReference type="EMBL" id="SUV43116.1"/>
    </source>
</evidence>
<dbReference type="EMBL" id="UFSX01000002">
    <property type="protein sequence ID" value="SUV43116.1"/>
    <property type="molecule type" value="Genomic_DNA"/>
</dbReference>